<protein>
    <recommendedName>
        <fullName evidence="7">Calcineurin-like phosphoesterase domain-containing protein</fullName>
    </recommendedName>
</protein>
<evidence type="ECO:0000259" key="7">
    <source>
        <dbReference type="Pfam" id="PF00149"/>
    </source>
</evidence>
<accession>A0A1T3P1B0</accession>
<evidence type="ECO:0000256" key="4">
    <source>
        <dbReference type="ARBA" id="ARBA00061089"/>
    </source>
</evidence>
<dbReference type="GO" id="GO:0009245">
    <property type="term" value="P:lipid A biosynthetic process"/>
    <property type="evidence" value="ECO:0007669"/>
    <property type="project" value="TreeGrafter"/>
</dbReference>
<sequence>MTVALGIVAAVAALALLIGVHLYVWRRLVRDTTRPGVVRRVGAGVVVALGVSMVGALVVPKVFGPRGTEWIAWPGFVWMALLLYVVLALGVLELPRLFALRALRRRGGEVSHTAAPVPVPVGAQATGTTGPDPEPAAGASGTPLGPDRRLVLTRSVALLAAGTSLGTVGYGMSQALGAPRTVRVRIPVARLDPRLAGFRIAVVGDIHLGPLLGRAHTTRVVETINRTNPDLVAIVGDLADGTAAQLGGDAAPLRRLSARHGAFFVTGNHDYMSGATDWIAELAELNVRTLANDRLEIARGGAAFDLAGVNDVTGKSHHDGPDFAKTLGNRDPSRPVVLLAHQPVQVKDASRYDVDVQLSGHTHGGQMFPVQLLVKLDQPAVAGLHKVDDTMLYVTRGAGFWGPPVRVGAPPEVTLVELHPM</sequence>
<keyword evidence="2" id="KW-0479">Metal-binding</keyword>
<reference evidence="8 9" key="1">
    <citation type="submission" date="2017-03" db="EMBL/GenBank/DDBJ databases">
        <title>Draft genome sequence of Streptomyces scabrisporus NF3, endophyte isolated from Amphipterygium adstringens.</title>
        <authorList>
            <person name="Vazquez M."/>
            <person name="Ceapa C.D."/>
            <person name="Rodriguez Luna D."/>
            <person name="Sanchez Esquivel S."/>
        </authorList>
    </citation>
    <scope>NUCLEOTIDE SEQUENCE [LARGE SCALE GENOMIC DNA]</scope>
    <source>
        <strain evidence="8 9">NF3</strain>
    </source>
</reference>
<evidence type="ECO:0000313" key="8">
    <source>
        <dbReference type="EMBL" id="OPC82878.1"/>
    </source>
</evidence>
<dbReference type="OrthoDB" id="9780884at2"/>
<dbReference type="EMBL" id="MWQN01000001">
    <property type="protein sequence ID" value="OPC82878.1"/>
    <property type="molecule type" value="Genomic_DNA"/>
</dbReference>
<dbReference type="GO" id="GO:0008758">
    <property type="term" value="F:UDP-2,3-diacylglucosamine hydrolase activity"/>
    <property type="evidence" value="ECO:0007669"/>
    <property type="project" value="TreeGrafter"/>
</dbReference>
<comment type="similarity">
    <text evidence="4">Belongs to the metallophosphoesterase superfamily.</text>
</comment>
<dbReference type="Gene3D" id="3.60.21.10">
    <property type="match status" value="1"/>
</dbReference>
<dbReference type="InterPro" id="IPR004843">
    <property type="entry name" value="Calcineurin-like_PHP"/>
</dbReference>
<organism evidence="8 9">
    <name type="scientific">Embleya scabrispora</name>
    <dbReference type="NCBI Taxonomy" id="159449"/>
    <lineage>
        <taxon>Bacteria</taxon>
        <taxon>Bacillati</taxon>
        <taxon>Actinomycetota</taxon>
        <taxon>Actinomycetes</taxon>
        <taxon>Kitasatosporales</taxon>
        <taxon>Streptomycetaceae</taxon>
        <taxon>Embleya</taxon>
    </lineage>
</organism>
<evidence type="ECO:0000256" key="5">
    <source>
        <dbReference type="SAM" id="MobiDB-lite"/>
    </source>
</evidence>
<dbReference type="PANTHER" id="PTHR31302:SF31">
    <property type="entry name" value="PHOSPHODIESTERASE YAEI"/>
    <property type="match status" value="1"/>
</dbReference>
<evidence type="ECO:0000256" key="2">
    <source>
        <dbReference type="ARBA" id="ARBA00022723"/>
    </source>
</evidence>
<feature type="transmembrane region" description="Helical" evidence="6">
    <location>
        <begin position="6"/>
        <end position="25"/>
    </location>
</feature>
<keyword evidence="6" id="KW-1133">Transmembrane helix</keyword>
<dbReference type="RefSeq" id="WP_078977179.1">
    <property type="nucleotide sequence ID" value="NZ_MWQN01000001.1"/>
</dbReference>
<dbReference type="Proteomes" id="UP000190037">
    <property type="component" value="Unassembled WGS sequence"/>
</dbReference>
<dbReference type="Pfam" id="PF00149">
    <property type="entry name" value="Metallophos"/>
    <property type="match status" value="1"/>
</dbReference>
<feature type="transmembrane region" description="Helical" evidence="6">
    <location>
        <begin position="37"/>
        <end position="59"/>
    </location>
</feature>
<dbReference type="GO" id="GO:0046872">
    <property type="term" value="F:metal ion binding"/>
    <property type="evidence" value="ECO:0007669"/>
    <property type="project" value="UniProtKB-KW"/>
</dbReference>
<dbReference type="CDD" id="cd07385">
    <property type="entry name" value="MPP_YkuE_C"/>
    <property type="match status" value="1"/>
</dbReference>
<evidence type="ECO:0000256" key="6">
    <source>
        <dbReference type="SAM" id="Phobius"/>
    </source>
</evidence>
<keyword evidence="3" id="KW-0378">Hydrolase</keyword>
<dbReference type="PANTHER" id="PTHR31302">
    <property type="entry name" value="TRANSMEMBRANE PROTEIN WITH METALLOPHOSPHOESTERASE DOMAIN-RELATED"/>
    <property type="match status" value="1"/>
</dbReference>
<feature type="transmembrane region" description="Helical" evidence="6">
    <location>
        <begin position="71"/>
        <end position="94"/>
    </location>
</feature>
<dbReference type="STRING" id="159449.B4N89_19775"/>
<comment type="cofactor">
    <cofactor evidence="1">
        <name>a divalent metal cation</name>
        <dbReference type="ChEBI" id="CHEBI:60240"/>
    </cofactor>
</comment>
<feature type="compositionally biased region" description="Low complexity" evidence="5">
    <location>
        <begin position="114"/>
        <end position="123"/>
    </location>
</feature>
<evidence type="ECO:0000313" key="9">
    <source>
        <dbReference type="Proteomes" id="UP000190037"/>
    </source>
</evidence>
<dbReference type="FunFam" id="3.60.21.10:FF:000028">
    <property type="entry name" value="Putative metallophosphoesterase"/>
    <property type="match status" value="1"/>
</dbReference>
<comment type="caution">
    <text evidence="8">The sequence shown here is derived from an EMBL/GenBank/DDBJ whole genome shotgun (WGS) entry which is preliminary data.</text>
</comment>
<gene>
    <name evidence="8" type="ORF">B4N89_19775</name>
</gene>
<dbReference type="InterPro" id="IPR029052">
    <property type="entry name" value="Metallo-depent_PP-like"/>
</dbReference>
<keyword evidence="6" id="KW-0472">Membrane</keyword>
<keyword evidence="9" id="KW-1185">Reference proteome</keyword>
<name>A0A1T3P1B0_9ACTN</name>
<dbReference type="GO" id="GO:0016020">
    <property type="term" value="C:membrane"/>
    <property type="evidence" value="ECO:0007669"/>
    <property type="project" value="GOC"/>
</dbReference>
<evidence type="ECO:0000256" key="1">
    <source>
        <dbReference type="ARBA" id="ARBA00001968"/>
    </source>
</evidence>
<dbReference type="InterPro" id="IPR051158">
    <property type="entry name" value="Metallophosphoesterase_sf"/>
</dbReference>
<proteinExistence type="inferred from homology"/>
<evidence type="ECO:0000256" key="3">
    <source>
        <dbReference type="ARBA" id="ARBA00022801"/>
    </source>
</evidence>
<feature type="domain" description="Calcineurin-like phosphoesterase" evidence="7">
    <location>
        <begin position="198"/>
        <end position="364"/>
    </location>
</feature>
<dbReference type="AlphaFoldDB" id="A0A1T3P1B0"/>
<keyword evidence="6" id="KW-0812">Transmembrane</keyword>
<feature type="region of interest" description="Disordered" evidence="5">
    <location>
        <begin position="114"/>
        <end position="146"/>
    </location>
</feature>
<dbReference type="SUPFAM" id="SSF56300">
    <property type="entry name" value="Metallo-dependent phosphatases"/>
    <property type="match status" value="1"/>
</dbReference>